<keyword evidence="2" id="KW-0812">Transmembrane</keyword>
<evidence type="ECO:0000256" key="2">
    <source>
        <dbReference type="SAM" id="Phobius"/>
    </source>
</evidence>
<feature type="region of interest" description="Disordered" evidence="1">
    <location>
        <begin position="164"/>
        <end position="207"/>
    </location>
</feature>
<sequence>MIHAIRTNGHCPCPQSPRESASAISRALGLLRLVLLLFGAGVTLSGIDTAFGGIATLGWRGPPDFFSVTNTEAFAVRDNHVRFLAGIWLGMGLILGVAAFQLARLQSVVVAFPAMIFVGGLLRLKQDDRAVLLSPRLLPALVVEPVVCPLVALWVLSSARPKTADSQGAKRPAAVTGPDACTKNPDRHAARVSTVGKHRPKGLIRRP</sequence>
<dbReference type="EMBL" id="JBHUDD010000027">
    <property type="protein sequence ID" value="MFD1508286.1"/>
    <property type="molecule type" value="Genomic_DNA"/>
</dbReference>
<evidence type="ECO:0000313" key="4">
    <source>
        <dbReference type="Proteomes" id="UP001597186"/>
    </source>
</evidence>
<gene>
    <name evidence="3" type="ORF">ACFTOW_02580</name>
</gene>
<evidence type="ECO:0000256" key="1">
    <source>
        <dbReference type="SAM" id="MobiDB-lite"/>
    </source>
</evidence>
<feature type="transmembrane region" description="Helical" evidence="2">
    <location>
        <begin position="136"/>
        <end position="156"/>
    </location>
</feature>
<keyword evidence="4" id="KW-1185">Reference proteome</keyword>
<organism evidence="3 4">
    <name type="scientific">Lacimonas salitolerans</name>
    <dbReference type="NCBI Taxonomy" id="1323750"/>
    <lineage>
        <taxon>Bacteria</taxon>
        <taxon>Pseudomonadati</taxon>
        <taxon>Pseudomonadota</taxon>
        <taxon>Alphaproteobacteria</taxon>
        <taxon>Rhodobacterales</taxon>
        <taxon>Paracoccaceae</taxon>
        <taxon>Lacimonas</taxon>
    </lineage>
</organism>
<name>A0ABW4ECH3_9RHOB</name>
<feature type="compositionally biased region" description="Basic residues" evidence="1">
    <location>
        <begin position="196"/>
        <end position="207"/>
    </location>
</feature>
<keyword evidence="2" id="KW-1133">Transmembrane helix</keyword>
<accession>A0ABW4ECH3</accession>
<dbReference type="RefSeq" id="WP_379912759.1">
    <property type="nucleotide sequence ID" value="NZ_JBHUDD010000027.1"/>
</dbReference>
<dbReference type="Pfam" id="PF14248">
    <property type="entry name" value="DUF4345"/>
    <property type="match status" value="1"/>
</dbReference>
<reference evidence="4" key="1">
    <citation type="journal article" date="2019" name="Int. J. Syst. Evol. Microbiol.">
        <title>The Global Catalogue of Microorganisms (GCM) 10K type strain sequencing project: providing services to taxonomists for standard genome sequencing and annotation.</title>
        <authorList>
            <consortium name="The Broad Institute Genomics Platform"/>
            <consortium name="The Broad Institute Genome Sequencing Center for Infectious Disease"/>
            <person name="Wu L."/>
            <person name="Ma J."/>
        </authorList>
    </citation>
    <scope>NUCLEOTIDE SEQUENCE [LARGE SCALE GENOMIC DNA]</scope>
    <source>
        <strain evidence="4">CGMCC 1.12477</strain>
    </source>
</reference>
<feature type="transmembrane region" description="Helical" evidence="2">
    <location>
        <begin position="107"/>
        <end position="124"/>
    </location>
</feature>
<proteinExistence type="predicted"/>
<keyword evidence="2" id="KW-0472">Membrane</keyword>
<comment type="caution">
    <text evidence="3">The sequence shown here is derived from an EMBL/GenBank/DDBJ whole genome shotgun (WGS) entry which is preliminary data.</text>
</comment>
<dbReference type="Proteomes" id="UP001597186">
    <property type="component" value="Unassembled WGS sequence"/>
</dbReference>
<feature type="transmembrane region" description="Helical" evidence="2">
    <location>
        <begin position="79"/>
        <end position="100"/>
    </location>
</feature>
<protein>
    <submittedName>
        <fullName evidence="3">DUF4345 domain-containing protein</fullName>
    </submittedName>
</protein>
<feature type="transmembrane region" description="Helical" evidence="2">
    <location>
        <begin position="33"/>
        <end position="59"/>
    </location>
</feature>
<dbReference type="InterPro" id="IPR025597">
    <property type="entry name" value="DUF4345"/>
</dbReference>
<evidence type="ECO:0000313" key="3">
    <source>
        <dbReference type="EMBL" id="MFD1508286.1"/>
    </source>
</evidence>